<proteinExistence type="predicted"/>
<accession>A0ABW1TU26</accession>
<evidence type="ECO:0000313" key="3">
    <source>
        <dbReference type="EMBL" id="MFC6280740.1"/>
    </source>
</evidence>
<evidence type="ECO:0000259" key="2">
    <source>
        <dbReference type="Pfam" id="PF13098"/>
    </source>
</evidence>
<dbReference type="RefSeq" id="WP_371435705.1">
    <property type="nucleotide sequence ID" value="NZ_JBHSRS010000013.1"/>
</dbReference>
<keyword evidence="4" id="KW-1185">Reference proteome</keyword>
<dbReference type="Gene3D" id="3.40.30.10">
    <property type="entry name" value="Glutaredoxin"/>
    <property type="match status" value="1"/>
</dbReference>
<keyword evidence="1" id="KW-0732">Signal</keyword>
<name>A0ABW1TU26_9BURK</name>
<sequence length="193" mass="19323">MTIKFLSAALLAASLLISGCNDSSPAASAKAASVPVSVAAIAADATGFVVGAPMSARTVYVFFDSQCPHCSALWYAAKPLKSQAKFVWIPVGILNGASTSQGAALLAAADPAAAMDEHEASMMSKGGGISARSDTDAQKAAVAKNTALLTSFGFASIPTIVGTHARTGALVTQEGAMPTEALANLLGLQVPAK</sequence>
<comment type="caution">
    <text evidence="3">The sequence shown here is derived from an EMBL/GenBank/DDBJ whole genome shotgun (WGS) entry which is preliminary data.</text>
</comment>
<dbReference type="Proteomes" id="UP001596270">
    <property type="component" value="Unassembled WGS sequence"/>
</dbReference>
<evidence type="ECO:0000313" key="4">
    <source>
        <dbReference type="Proteomes" id="UP001596270"/>
    </source>
</evidence>
<dbReference type="SUPFAM" id="SSF52833">
    <property type="entry name" value="Thioredoxin-like"/>
    <property type="match status" value="1"/>
</dbReference>
<evidence type="ECO:0000256" key="1">
    <source>
        <dbReference type="SAM" id="SignalP"/>
    </source>
</evidence>
<dbReference type="PANTHER" id="PTHR35272:SF4">
    <property type="entry name" value="THIOL:DISULFIDE INTERCHANGE PROTEIN DSBG"/>
    <property type="match status" value="1"/>
</dbReference>
<dbReference type="PANTHER" id="PTHR35272">
    <property type="entry name" value="THIOL:DISULFIDE INTERCHANGE PROTEIN DSBC-RELATED"/>
    <property type="match status" value="1"/>
</dbReference>
<organism evidence="3 4">
    <name type="scientific">Polaromonas aquatica</name>
    <dbReference type="NCBI Taxonomy" id="332657"/>
    <lineage>
        <taxon>Bacteria</taxon>
        <taxon>Pseudomonadati</taxon>
        <taxon>Pseudomonadota</taxon>
        <taxon>Betaproteobacteria</taxon>
        <taxon>Burkholderiales</taxon>
        <taxon>Comamonadaceae</taxon>
        <taxon>Polaromonas</taxon>
    </lineage>
</organism>
<dbReference type="EMBL" id="JBHSRS010000013">
    <property type="protein sequence ID" value="MFC6280740.1"/>
    <property type="molecule type" value="Genomic_DNA"/>
</dbReference>
<feature type="domain" description="Thioredoxin-like fold" evidence="2">
    <location>
        <begin position="56"/>
        <end position="186"/>
    </location>
</feature>
<feature type="chain" id="PRO_5045142616" evidence="1">
    <location>
        <begin position="24"/>
        <end position="193"/>
    </location>
</feature>
<dbReference type="InterPro" id="IPR036249">
    <property type="entry name" value="Thioredoxin-like_sf"/>
</dbReference>
<reference evidence="4" key="1">
    <citation type="journal article" date="2019" name="Int. J. Syst. Evol. Microbiol.">
        <title>The Global Catalogue of Microorganisms (GCM) 10K type strain sequencing project: providing services to taxonomists for standard genome sequencing and annotation.</title>
        <authorList>
            <consortium name="The Broad Institute Genomics Platform"/>
            <consortium name="The Broad Institute Genome Sequencing Center for Infectious Disease"/>
            <person name="Wu L."/>
            <person name="Ma J."/>
        </authorList>
    </citation>
    <scope>NUCLEOTIDE SEQUENCE [LARGE SCALE GENOMIC DNA]</scope>
    <source>
        <strain evidence="4">CCUG 39402</strain>
    </source>
</reference>
<dbReference type="PROSITE" id="PS51257">
    <property type="entry name" value="PROKAR_LIPOPROTEIN"/>
    <property type="match status" value="1"/>
</dbReference>
<dbReference type="InterPro" id="IPR012336">
    <property type="entry name" value="Thioredoxin-like_fold"/>
</dbReference>
<dbReference type="Pfam" id="PF13098">
    <property type="entry name" value="Thioredoxin_2"/>
    <property type="match status" value="1"/>
</dbReference>
<gene>
    <name evidence="3" type="ORF">ACFQND_05785</name>
</gene>
<protein>
    <submittedName>
        <fullName evidence="3">Thioredoxin fold domain-containing protein</fullName>
    </submittedName>
</protein>
<feature type="signal peptide" evidence="1">
    <location>
        <begin position="1"/>
        <end position="23"/>
    </location>
</feature>
<dbReference type="InterPro" id="IPR051470">
    <property type="entry name" value="Thiol:disulfide_interchange"/>
</dbReference>